<dbReference type="Proteomes" id="UP001652623">
    <property type="component" value="Chromosome 11"/>
</dbReference>
<dbReference type="PROSITE" id="PS51375">
    <property type="entry name" value="PPR"/>
    <property type="match status" value="6"/>
</dbReference>
<dbReference type="Pfam" id="PF12854">
    <property type="entry name" value="PPR_1"/>
    <property type="match status" value="1"/>
</dbReference>
<sequence>MFSRFQGIRILSRENYIRLNFKFEFQSRSFHSHRPILHYFSCFARVQDFLSPKNQKPEKNLKESEFVHNAANNMDSGKDPDDQTAIFVQNIIRFRRDKSTEEIEGALDRCGLLLTENLVLNVLRRHSSDWKPAYLFFNWVRKGGGGNGYSPGSDAYNEILDILGRMRRFEELTQVLEKMSNRRGLVSEMTYGILLRRYAAAHEVEKAIDFFRRRKELGLELDLVAFQTLLMWLCRYKHVEVAETLFYSELNEFRPDIKTMNIILNGWCVRANVREAKRFWNDIIKSKCQPDLFTYGTFINSLTKKGKLGSAMKLFRAMWDKGCNPDVTICNCVIDALCFKKRIPEALEVLKEMNEKGCLPNVMTYNSLIKHLCKIRRMEKVYELLDEMEQKKGSCLPNAVTYSFLLKSLKKPEEVPSLLERMERNGCRMTGDMYNLVLKLYMEWDCREKVRYTWDEMERNGLGPDQRSYTIMIHGLYDKGRKDNALRFFREMTSKGMLPEPRTEILVNSS</sequence>
<feature type="repeat" description="PPR" evidence="3">
    <location>
        <begin position="326"/>
        <end position="360"/>
    </location>
</feature>
<feature type="repeat" description="PPR" evidence="3">
    <location>
        <begin position="256"/>
        <end position="290"/>
    </location>
</feature>
<evidence type="ECO:0000313" key="5">
    <source>
        <dbReference type="RefSeq" id="XP_015899238.3"/>
    </source>
</evidence>
<comment type="similarity">
    <text evidence="1">Belongs to the PPR family. P subfamily.</text>
</comment>
<dbReference type="PANTHER" id="PTHR47447:SF23">
    <property type="entry name" value="PENTACOTRIPEPTIDE-REPEAT REGION OF PRORP DOMAIN-CONTAINING PROTEIN"/>
    <property type="match status" value="1"/>
</dbReference>
<feature type="repeat" description="PPR" evidence="3">
    <location>
        <begin position="187"/>
        <end position="221"/>
    </location>
</feature>
<dbReference type="AlphaFoldDB" id="A0A6P4BA81"/>
<feature type="repeat" description="PPR" evidence="3">
    <location>
        <begin position="361"/>
        <end position="391"/>
    </location>
</feature>
<keyword evidence="2" id="KW-0677">Repeat</keyword>
<gene>
    <name evidence="5" type="primary">LOC107432578</name>
</gene>
<evidence type="ECO:0000256" key="1">
    <source>
        <dbReference type="ARBA" id="ARBA00007626"/>
    </source>
</evidence>
<evidence type="ECO:0000256" key="2">
    <source>
        <dbReference type="ARBA" id="ARBA00022737"/>
    </source>
</evidence>
<evidence type="ECO:0000256" key="3">
    <source>
        <dbReference type="PROSITE-ProRule" id="PRU00708"/>
    </source>
</evidence>
<feature type="repeat" description="PPR" evidence="3">
    <location>
        <begin position="465"/>
        <end position="499"/>
    </location>
</feature>
<dbReference type="InterPro" id="IPR011990">
    <property type="entry name" value="TPR-like_helical_dom_sf"/>
</dbReference>
<feature type="repeat" description="PPR" evidence="3">
    <location>
        <begin position="291"/>
        <end position="325"/>
    </location>
</feature>
<proteinExistence type="inferred from homology"/>
<dbReference type="FunCoup" id="A0A6P4BA81">
    <property type="interactions" value="8"/>
</dbReference>
<dbReference type="InterPro" id="IPR002885">
    <property type="entry name" value="PPR_rpt"/>
</dbReference>
<dbReference type="Gene3D" id="1.25.40.10">
    <property type="entry name" value="Tetratricopeptide repeat domain"/>
    <property type="match status" value="4"/>
</dbReference>
<evidence type="ECO:0000313" key="4">
    <source>
        <dbReference type="Proteomes" id="UP001652623"/>
    </source>
</evidence>
<name>A0A6P4BA81_ZIZJJ</name>
<accession>A0A6P4BA81</accession>
<dbReference type="NCBIfam" id="TIGR00756">
    <property type="entry name" value="PPR"/>
    <property type="match status" value="7"/>
</dbReference>
<dbReference type="KEGG" id="zju:107432578"/>
<dbReference type="InParanoid" id="A0A6P4BA81"/>
<reference evidence="5" key="1">
    <citation type="submission" date="2025-08" db="UniProtKB">
        <authorList>
            <consortium name="RefSeq"/>
        </authorList>
    </citation>
    <scope>IDENTIFICATION</scope>
    <source>
        <tissue evidence="5">Seedling</tissue>
    </source>
</reference>
<protein>
    <submittedName>
        <fullName evidence="5">Pentatricopeptide repeat-containing protein At3g15200</fullName>
    </submittedName>
</protein>
<dbReference type="GeneID" id="107432578"/>
<keyword evidence="4" id="KW-1185">Reference proteome</keyword>
<dbReference type="PANTHER" id="PTHR47447">
    <property type="entry name" value="OS03G0856100 PROTEIN"/>
    <property type="match status" value="1"/>
</dbReference>
<organism evidence="4 5">
    <name type="scientific">Ziziphus jujuba</name>
    <name type="common">Chinese jujube</name>
    <name type="synonym">Ziziphus sativa</name>
    <dbReference type="NCBI Taxonomy" id="326968"/>
    <lineage>
        <taxon>Eukaryota</taxon>
        <taxon>Viridiplantae</taxon>
        <taxon>Streptophyta</taxon>
        <taxon>Embryophyta</taxon>
        <taxon>Tracheophyta</taxon>
        <taxon>Spermatophyta</taxon>
        <taxon>Magnoliopsida</taxon>
        <taxon>eudicotyledons</taxon>
        <taxon>Gunneridae</taxon>
        <taxon>Pentapetalae</taxon>
        <taxon>rosids</taxon>
        <taxon>fabids</taxon>
        <taxon>Rosales</taxon>
        <taxon>Rhamnaceae</taxon>
        <taxon>Paliureae</taxon>
        <taxon>Ziziphus</taxon>
    </lineage>
</organism>
<dbReference type="RefSeq" id="XP_015899238.3">
    <property type="nucleotide sequence ID" value="XM_016043752.4"/>
</dbReference>
<dbReference type="Pfam" id="PF13041">
    <property type="entry name" value="PPR_2"/>
    <property type="match status" value="2"/>
</dbReference>